<dbReference type="EMBL" id="UGQC01000001">
    <property type="protein sequence ID" value="STZ00563.1"/>
    <property type="molecule type" value="Genomic_DNA"/>
</dbReference>
<dbReference type="Proteomes" id="UP000254107">
    <property type="component" value="Unassembled WGS sequence"/>
</dbReference>
<protein>
    <submittedName>
        <fullName evidence="1">Uncharacterized protein</fullName>
    </submittedName>
</protein>
<proteinExistence type="predicted"/>
<dbReference type="AlphaFoldDB" id="A0A378QMK3"/>
<sequence length="56" mass="6520">MPNSSFVRACLPFVFAMKNACLKKQGNRTFFKEKMQIDSHSIRQVFDAEKQSDHLI</sequence>
<accession>A0A378QMK3</accession>
<evidence type="ECO:0000313" key="1">
    <source>
        <dbReference type="EMBL" id="STZ00563.1"/>
    </source>
</evidence>
<name>A0A378QMK3_MORLA</name>
<evidence type="ECO:0000313" key="2">
    <source>
        <dbReference type="Proteomes" id="UP000254107"/>
    </source>
</evidence>
<organism evidence="1 2">
    <name type="scientific">Moraxella lacunata</name>
    <dbReference type="NCBI Taxonomy" id="477"/>
    <lineage>
        <taxon>Bacteria</taxon>
        <taxon>Pseudomonadati</taxon>
        <taxon>Pseudomonadota</taxon>
        <taxon>Gammaproteobacteria</taxon>
        <taxon>Moraxellales</taxon>
        <taxon>Moraxellaceae</taxon>
        <taxon>Moraxella</taxon>
    </lineage>
</organism>
<keyword evidence="2" id="KW-1185">Reference proteome</keyword>
<gene>
    <name evidence="1" type="ORF">NCTC7911_01972</name>
</gene>
<reference evidence="1 2" key="1">
    <citation type="submission" date="2018-06" db="EMBL/GenBank/DDBJ databases">
        <authorList>
            <consortium name="Pathogen Informatics"/>
            <person name="Doyle S."/>
        </authorList>
    </citation>
    <scope>NUCLEOTIDE SEQUENCE [LARGE SCALE GENOMIC DNA]</scope>
    <source>
        <strain evidence="1 2">NCTC7911</strain>
    </source>
</reference>